<dbReference type="AlphaFoldDB" id="A0A087T211"/>
<keyword evidence="3" id="KW-1185">Reference proteome</keyword>
<dbReference type="SUPFAM" id="SSF56801">
    <property type="entry name" value="Acetyl-CoA synthetase-like"/>
    <property type="match status" value="1"/>
</dbReference>
<evidence type="ECO:0000259" key="1">
    <source>
        <dbReference type="Pfam" id="PF00501"/>
    </source>
</evidence>
<proteinExistence type="predicted"/>
<dbReference type="EMBL" id="KK113029">
    <property type="protein sequence ID" value="KFM59150.1"/>
    <property type="molecule type" value="Genomic_DNA"/>
</dbReference>
<accession>A0A087T211</accession>
<dbReference type="InterPro" id="IPR000873">
    <property type="entry name" value="AMP-dep_synth/lig_dom"/>
</dbReference>
<dbReference type="InterPro" id="IPR042099">
    <property type="entry name" value="ANL_N_sf"/>
</dbReference>
<evidence type="ECO:0000313" key="2">
    <source>
        <dbReference type="EMBL" id="KFM59150.1"/>
    </source>
</evidence>
<feature type="non-terminal residue" evidence="2">
    <location>
        <position position="125"/>
    </location>
</feature>
<reference evidence="2 3" key="1">
    <citation type="submission" date="2013-11" db="EMBL/GenBank/DDBJ databases">
        <title>Genome sequencing of Stegodyphus mimosarum.</title>
        <authorList>
            <person name="Bechsgaard J."/>
        </authorList>
    </citation>
    <scope>NUCLEOTIDE SEQUENCE [LARGE SCALE GENOMIC DNA]</scope>
</reference>
<dbReference type="Pfam" id="PF00501">
    <property type="entry name" value="AMP-binding"/>
    <property type="match status" value="1"/>
</dbReference>
<organism evidence="2 3">
    <name type="scientific">Stegodyphus mimosarum</name>
    <name type="common">African social velvet spider</name>
    <dbReference type="NCBI Taxonomy" id="407821"/>
    <lineage>
        <taxon>Eukaryota</taxon>
        <taxon>Metazoa</taxon>
        <taxon>Ecdysozoa</taxon>
        <taxon>Arthropoda</taxon>
        <taxon>Chelicerata</taxon>
        <taxon>Arachnida</taxon>
        <taxon>Araneae</taxon>
        <taxon>Araneomorphae</taxon>
        <taxon>Entelegynae</taxon>
        <taxon>Eresoidea</taxon>
        <taxon>Eresidae</taxon>
        <taxon>Stegodyphus</taxon>
    </lineage>
</organism>
<dbReference type="GO" id="GO:0043041">
    <property type="term" value="P:amino acid activation for nonribosomal peptide biosynthetic process"/>
    <property type="evidence" value="ECO:0007669"/>
    <property type="project" value="TreeGrafter"/>
</dbReference>
<dbReference type="PROSITE" id="PS00455">
    <property type="entry name" value="AMP_BINDING"/>
    <property type="match status" value="1"/>
</dbReference>
<dbReference type="InterPro" id="IPR020845">
    <property type="entry name" value="AMP-binding_CS"/>
</dbReference>
<feature type="domain" description="AMP-dependent synthetase/ligase" evidence="1">
    <location>
        <begin position="29"/>
        <end position="124"/>
    </location>
</feature>
<name>A0A087T211_STEMI</name>
<dbReference type="Proteomes" id="UP000054359">
    <property type="component" value="Unassembled WGS sequence"/>
</dbReference>
<dbReference type="STRING" id="407821.A0A087T211"/>
<sequence>MKSKICILQSSNCSADSCSRSRMFYKNFQKHSSQLAYIAQTSGTTGEPKIVQVPHHCIVPNILDLRSRFNVKPDDVILQCTPLTFDPSVIEVFLAASSGSALVIIPHILRSMPKKLMQVIEDAKI</sequence>
<evidence type="ECO:0000313" key="3">
    <source>
        <dbReference type="Proteomes" id="UP000054359"/>
    </source>
</evidence>
<dbReference type="PANTHER" id="PTHR44394:SF1">
    <property type="entry name" value="BETA-ALANINE-ACTIVATING ENZYME"/>
    <property type="match status" value="1"/>
</dbReference>
<dbReference type="PANTHER" id="PTHR44394">
    <property type="entry name" value="BETA-ALANINE-ACTIVATING ENZYME"/>
    <property type="match status" value="1"/>
</dbReference>
<gene>
    <name evidence="2" type="ORF">X975_10425</name>
</gene>
<protein>
    <submittedName>
        <fullName evidence="2">Acyl-CoA synthetase family member 4</fullName>
    </submittedName>
</protein>
<dbReference type="OrthoDB" id="416786at2759"/>
<dbReference type="InterPro" id="IPR052091">
    <property type="entry name" value="Beta-ala_Activ/Resist"/>
</dbReference>
<dbReference type="Gene3D" id="3.40.50.12780">
    <property type="entry name" value="N-terminal domain of ligase-like"/>
    <property type="match status" value="1"/>
</dbReference>